<dbReference type="GO" id="GO:0005254">
    <property type="term" value="F:chloride channel activity"/>
    <property type="evidence" value="ECO:0007669"/>
    <property type="project" value="TreeGrafter"/>
</dbReference>
<dbReference type="AlphaFoldDB" id="A0A2G9RXM5"/>
<dbReference type="GO" id="GO:0005886">
    <property type="term" value="C:plasma membrane"/>
    <property type="evidence" value="ECO:0007669"/>
    <property type="project" value="TreeGrafter"/>
</dbReference>
<comment type="subcellular location">
    <subcellularLocation>
        <location evidence="1 6">Membrane</location>
        <topology evidence="1 6">Multi-pass membrane protein</topology>
    </subcellularLocation>
</comment>
<accession>A0A2G9RXM5</accession>
<dbReference type="OrthoDB" id="296386at2759"/>
<keyword evidence="3 6" id="KW-0812">Transmembrane</keyword>
<protein>
    <recommendedName>
        <fullName evidence="6">Anoctamin</fullName>
    </recommendedName>
</protein>
<evidence type="ECO:0000313" key="8">
    <source>
        <dbReference type="EMBL" id="PIO32525.1"/>
    </source>
</evidence>
<sequence>MSVSATVFLELWKRQRARDVFWWNLYSWDEDEEELALELINNPECQIQKHQHSYLRSTLVLLGVAAMIAILIGIAQALVVYRVVVTVTFMRSSWDLLKEHATTAAVMSGAVLHYLTIVIMTKVNRVVSTYLCNLGESLFYIVISDG</sequence>
<dbReference type="InterPro" id="IPR049452">
    <property type="entry name" value="Anoctamin_TM"/>
</dbReference>
<dbReference type="EMBL" id="KV931784">
    <property type="protein sequence ID" value="PIO32525.1"/>
    <property type="molecule type" value="Genomic_DNA"/>
</dbReference>
<dbReference type="Pfam" id="PF04547">
    <property type="entry name" value="Anoctamin"/>
    <property type="match status" value="1"/>
</dbReference>
<feature type="transmembrane region" description="Helical" evidence="6">
    <location>
        <begin position="59"/>
        <end position="81"/>
    </location>
</feature>
<organism evidence="8 9">
    <name type="scientific">Aquarana catesbeiana</name>
    <name type="common">American bullfrog</name>
    <name type="synonym">Rana catesbeiana</name>
    <dbReference type="NCBI Taxonomy" id="8400"/>
    <lineage>
        <taxon>Eukaryota</taxon>
        <taxon>Metazoa</taxon>
        <taxon>Chordata</taxon>
        <taxon>Craniata</taxon>
        <taxon>Vertebrata</taxon>
        <taxon>Euteleostomi</taxon>
        <taxon>Amphibia</taxon>
        <taxon>Batrachia</taxon>
        <taxon>Anura</taxon>
        <taxon>Neobatrachia</taxon>
        <taxon>Ranoidea</taxon>
        <taxon>Ranidae</taxon>
        <taxon>Aquarana</taxon>
    </lineage>
</organism>
<name>A0A2G9RXM5_AQUCT</name>
<reference evidence="9" key="1">
    <citation type="journal article" date="2017" name="Nat. Commun.">
        <title>The North American bullfrog draft genome provides insight into hormonal regulation of long noncoding RNA.</title>
        <authorList>
            <person name="Hammond S.A."/>
            <person name="Warren R.L."/>
            <person name="Vandervalk B.P."/>
            <person name="Kucuk E."/>
            <person name="Khan H."/>
            <person name="Gibb E.A."/>
            <person name="Pandoh P."/>
            <person name="Kirk H."/>
            <person name="Zhao Y."/>
            <person name="Jones M."/>
            <person name="Mungall A.J."/>
            <person name="Coope R."/>
            <person name="Pleasance S."/>
            <person name="Moore R.A."/>
            <person name="Holt R.A."/>
            <person name="Round J.M."/>
            <person name="Ohora S."/>
            <person name="Walle B.V."/>
            <person name="Veldhoen N."/>
            <person name="Helbing C.C."/>
            <person name="Birol I."/>
        </authorList>
    </citation>
    <scope>NUCLEOTIDE SEQUENCE [LARGE SCALE GENOMIC DNA]</scope>
</reference>
<dbReference type="PANTHER" id="PTHR12308">
    <property type="entry name" value="ANOCTAMIN"/>
    <property type="match status" value="1"/>
</dbReference>
<evidence type="ECO:0000256" key="3">
    <source>
        <dbReference type="ARBA" id="ARBA00022692"/>
    </source>
</evidence>
<evidence type="ECO:0000313" key="9">
    <source>
        <dbReference type="Proteomes" id="UP000228934"/>
    </source>
</evidence>
<gene>
    <name evidence="8" type="ORF">AB205_0090770</name>
</gene>
<evidence type="ECO:0000256" key="6">
    <source>
        <dbReference type="RuleBase" id="RU280814"/>
    </source>
</evidence>
<evidence type="ECO:0000256" key="4">
    <source>
        <dbReference type="ARBA" id="ARBA00022989"/>
    </source>
</evidence>
<comment type="caution">
    <text evidence="6">Lacks conserved residue(s) required for the propagation of feature annotation.</text>
</comment>
<evidence type="ECO:0000256" key="1">
    <source>
        <dbReference type="ARBA" id="ARBA00004141"/>
    </source>
</evidence>
<dbReference type="InterPro" id="IPR007632">
    <property type="entry name" value="Anoctamin"/>
</dbReference>
<evidence type="ECO:0000256" key="5">
    <source>
        <dbReference type="ARBA" id="ARBA00023136"/>
    </source>
</evidence>
<keyword evidence="5 6" id="KW-0472">Membrane</keyword>
<evidence type="ECO:0000259" key="7">
    <source>
        <dbReference type="Pfam" id="PF04547"/>
    </source>
</evidence>
<keyword evidence="4 6" id="KW-1133">Transmembrane helix</keyword>
<dbReference type="PANTHER" id="PTHR12308:SF37">
    <property type="entry name" value="ANOCTAMIN-9"/>
    <property type="match status" value="1"/>
</dbReference>
<feature type="transmembrane region" description="Helical" evidence="6">
    <location>
        <begin position="101"/>
        <end position="120"/>
    </location>
</feature>
<keyword evidence="9" id="KW-1185">Reference proteome</keyword>
<evidence type="ECO:0000256" key="2">
    <source>
        <dbReference type="ARBA" id="ARBA00009671"/>
    </source>
</evidence>
<comment type="similarity">
    <text evidence="2 6">Belongs to the anoctamin family.</text>
</comment>
<proteinExistence type="inferred from homology"/>
<dbReference type="Proteomes" id="UP000228934">
    <property type="component" value="Unassembled WGS sequence"/>
</dbReference>
<feature type="domain" description="Anoctamin transmembrane" evidence="7">
    <location>
        <begin position="1"/>
        <end position="134"/>
    </location>
</feature>